<evidence type="ECO:0000313" key="1">
    <source>
        <dbReference type="EMBL" id="KAH7656998.1"/>
    </source>
</evidence>
<keyword evidence="1" id="KW-0808">Transferase</keyword>
<protein>
    <submittedName>
        <fullName evidence="1">Non-specific serine/threonine protein kinase protein</fullName>
        <ecNumber evidence="1">2.7.11.1</ecNumber>
    </submittedName>
</protein>
<dbReference type="EMBL" id="CM037028">
    <property type="protein sequence ID" value="KAH7656998.1"/>
    <property type="molecule type" value="Genomic_DNA"/>
</dbReference>
<sequence length="998" mass="109134">TSSESSDKLALIQFKNAVTQDPLGALESWNTSLHYCDWTGVTCDHARQRVKVLDLRSNALVGYLSPYITNLSEVIEIHLQNNSLHGPLPQGIGSLSKLKELNLRNNSFTGEIPQNISKCQQFEFLLLGGNQLTGRIPPELGLLTNLQGLDIKSNSVTGIIPASLCNLSSLVFLKLALNNLEGRIPGDIGKATRLSFINIYGNLISGTLPSSLFNLTSLYYLAMADNKFHGSLPSDMGVTLPNLQVLGGGLNSFTGSIPASLSNASGLTVVDFADCALSGSIPVSFRALHELVRFNFGDNSLQVDQEVGMGFITSLTNCTSLQVLGLDSNQFRGMLPSSVANLSSRLIMLNLGSNQLYGTFPNGIENYANLTLLSLERNMFSGSIPVGIGKLSNLQKLFLYGNRFSGQIPSFIGNLTQLYELLLQENSLSGRIPYNLGSCKHLQLLNLSSNQLSGAIPSNLMSLSSMSIALDLSRNKLDGYIPYQVGSLTSLGMLDLSENKLSGNIPSSLSNCRSLEHLRLQGNYFQGTIPLVLSSLSGMQELDLSSNNFSGFIPRFLEKFSYLQYLNLSFNDFEGAVPTEGVFRNASAFSVMDNRRLCGGISNLHLPSCFAHEFGKKETHMVIILASIISALVLIVLILLLVFRRKLYITRSSKSLDRQLIDVGHIKVTYGELLLATSGFSSQNLIGIGGFGSVYKGFNVCGEPVVAVKVFNLTDQGASKSFMNECHALRHIRHRNLVKVITACSSVNFQGNEFMALVYEYMPNGNLDQWLHPVMRDGELQHFGYLNLISRLNIAIDIASALEYLHFNCHTTIVHCDLKPTNILLDDDMIGRVGDFGLARFLAEIPGEVSQYDQNSSHQVKGSLGYLPPEYGMGGTASTAGVVYSYGILLLEMFTGKRPTDEIFKDNLTLHQLAEIVFPDRIMDIIDPVLLSHEANKNIPQSSNAGTQLHQCLGAIVKIAISCSEESAKERMDIRDVVTQMQGIKDTVLRTRINGNNI</sequence>
<accession>A0ACB7U9Q6</accession>
<comment type="caution">
    <text evidence="1">The sequence shown here is derived from an EMBL/GenBank/DDBJ whole genome shotgun (WGS) entry which is preliminary data.</text>
</comment>
<dbReference type="Proteomes" id="UP000827976">
    <property type="component" value="Chromosome 18"/>
</dbReference>
<evidence type="ECO:0000313" key="2">
    <source>
        <dbReference type="Proteomes" id="UP000827976"/>
    </source>
</evidence>
<organism evidence="1 2">
    <name type="scientific">Dioscorea alata</name>
    <name type="common">Purple yam</name>
    <dbReference type="NCBI Taxonomy" id="55571"/>
    <lineage>
        <taxon>Eukaryota</taxon>
        <taxon>Viridiplantae</taxon>
        <taxon>Streptophyta</taxon>
        <taxon>Embryophyta</taxon>
        <taxon>Tracheophyta</taxon>
        <taxon>Spermatophyta</taxon>
        <taxon>Magnoliopsida</taxon>
        <taxon>Liliopsida</taxon>
        <taxon>Dioscoreales</taxon>
        <taxon>Dioscoreaceae</taxon>
        <taxon>Dioscorea</taxon>
    </lineage>
</organism>
<reference evidence="2" key="1">
    <citation type="journal article" date="2022" name="Nat. Commun.">
        <title>Chromosome evolution and the genetic basis of agronomically important traits in greater yam.</title>
        <authorList>
            <person name="Bredeson J.V."/>
            <person name="Lyons J.B."/>
            <person name="Oniyinde I.O."/>
            <person name="Okereke N.R."/>
            <person name="Kolade O."/>
            <person name="Nnabue I."/>
            <person name="Nwadili C.O."/>
            <person name="Hribova E."/>
            <person name="Parker M."/>
            <person name="Nwogha J."/>
            <person name="Shu S."/>
            <person name="Carlson J."/>
            <person name="Kariba R."/>
            <person name="Muthemba S."/>
            <person name="Knop K."/>
            <person name="Barton G.J."/>
            <person name="Sherwood A.V."/>
            <person name="Lopez-Montes A."/>
            <person name="Asiedu R."/>
            <person name="Jamnadass R."/>
            <person name="Muchugi A."/>
            <person name="Goodstein D."/>
            <person name="Egesi C.N."/>
            <person name="Featherston J."/>
            <person name="Asfaw A."/>
            <person name="Simpson G.G."/>
            <person name="Dolezel J."/>
            <person name="Hendre P.S."/>
            <person name="Van Deynze A."/>
            <person name="Kumar P.L."/>
            <person name="Obidiegwu J.E."/>
            <person name="Bhattacharjee R."/>
            <person name="Rokhsar D.S."/>
        </authorList>
    </citation>
    <scope>NUCLEOTIDE SEQUENCE [LARGE SCALE GENOMIC DNA]</scope>
    <source>
        <strain evidence="2">cv. TDa95/00328</strain>
    </source>
</reference>
<proteinExistence type="predicted"/>
<keyword evidence="1" id="KW-0723">Serine/threonine-protein kinase</keyword>
<gene>
    <name evidence="1" type="ORF">IHE45_18G112000</name>
</gene>
<keyword evidence="1" id="KW-0418">Kinase</keyword>
<dbReference type="EC" id="2.7.11.1" evidence="1"/>
<name>A0ACB7U9Q6_DIOAL</name>
<feature type="non-terminal residue" evidence="1">
    <location>
        <position position="1"/>
    </location>
</feature>
<keyword evidence="2" id="KW-1185">Reference proteome</keyword>